<dbReference type="Proteomes" id="UP001329430">
    <property type="component" value="Chromosome 2"/>
</dbReference>
<organism evidence="1 2">
    <name type="scientific">Pyrocoelia pectoralis</name>
    <dbReference type="NCBI Taxonomy" id="417401"/>
    <lineage>
        <taxon>Eukaryota</taxon>
        <taxon>Metazoa</taxon>
        <taxon>Ecdysozoa</taxon>
        <taxon>Arthropoda</taxon>
        <taxon>Hexapoda</taxon>
        <taxon>Insecta</taxon>
        <taxon>Pterygota</taxon>
        <taxon>Neoptera</taxon>
        <taxon>Endopterygota</taxon>
        <taxon>Coleoptera</taxon>
        <taxon>Polyphaga</taxon>
        <taxon>Elateriformia</taxon>
        <taxon>Elateroidea</taxon>
        <taxon>Lampyridae</taxon>
        <taxon>Lampyrinae</taxon>
        <taxon>Pyrocoelia</taxon>
    </lineage>
</organism>
<proteinExistence type="predicted"/>
<sequence>MSKQVKLFEFLKRKKEDESTSTTVTVSNSDEQCSKEQKCRKPPNRKYNEECIKQGFTFIDNGGIQLPQCVVCAEVLSNDAMKPAKLVRHLQSKHKHFMGKPLEFFKRKELELKSNKKIIKTFSTQEKASLKASYIVSLRIAQAKKPFTIGEDLVLPCIIDATREILGESYAQKMKNIPLSNNTVSRRIDAMALDAECQLIAKVHSSKYFALQLDESTDVTNKAILLVYVKYIDEVINNISEEYMTCIELLGYTTGGDIFNAIDGYLKLHNLSWQCCVGLCTDGAAAMTGYKTGRIRTLRRERYGAAVTAQPFRPLATSAPIRFGAKYLERN</sequence>
<dbReference type="PANTHER" id="PTHR45913:SF19">
    <property type="entry name" value="LOW QUALITY PROTEIN: ZINC FINGER BED DOMAIN-CONTAINING PROTEIN 5-LIKE"/>
    <property type="match status" value="1"/>
</dbReference>
<name>A0AAN7VRF1_9COLE</name>
<gene>
    <name evidence="1" type="ORF">RI129_003271</name>
</gene>
<keyword evidence="2" id="KW-1185">Reference proteome</keyword>
<dbReference type="AlphaFoldDB" id="A0AAN7VRF1"/>
<dbReference type="EMBL" id="JAVRBK010000002">
    <property type="protein sequence ID" value="KAK5648379.1"/>
    <property type="molecule type" value="Genomic_DNA"/>
</dbReference>
<comment type="caution">
    <text evidence="1">The sequence shown here is derived from an EMBL/GenBank/DDBJ whole genome shotgun (WGS) entry which is preliminary data.</text>
</comment>
<evidence type="ECO:0008006" key="3">
    <source>
        <dbReference type="Google" id="ProtNLM"/>
    </source>
</evidence>
<accession>A0AAN7VRF1</accession>
<protein>
    <recommendedName>
        <fullName evidence="3">DUF4371 domain-containing protein</fullName>
    </recommendedName>
</protein>
<evidence type="ECO:0000313" key="2">
    <source>
        <dbReference type="Proteomes" id="UP001329430"/>
    </source>
</evidence>
<dbReference type="PANTHER" id="PTHR45913">
    <property type="entry name" value="EPM2A-INTERACTING PROTEIN 1"/>
    <property type="match status" value="1"/>
</dbReference>
<evidence type="ECO:0000313" key="1">
    <source>
        <dbReference type="EMBL" id="KAK5648379.1"/>
    </source>
</evidence>
<reference evidence="1 2" key="1">
    <citation type="journal article" date="2024" name="Insects">
        <title>An Improved Chromosome-Level Genome Assembly of the Firefly Pyrocoelia pectoralis.</title>
        <authorList>
            <person name="Fu X."/>
            <person name="Meyer-Rochow V.B."/>
            <person name="Ballantyne L."/>
            <person name="Zhu X."/>
        </authorList>
    </citation>
    <scope>NUCLEOTIDE SEQUENCE [LARGE SCALE GENOMIC DNA]</scope>
    <source>
        <strain evidence="1">XCY_ONT2</strain>
    </source>
</reference>